<keyword evidence="3" id="KW-1185">Reference proteome</keyword>
<proteinExistence type="predicted"/>
<reference evidence="2" key="1">
    <citation type="submission" date="2023-07" db="EMBL/GenBank/DDBJ databases">
        <title>Genomic Encyclopedia of Type Strains, Phase IV (KMG-IV): sequencing the most valuable type-strain genomes for metagenomic binning, comparative biology and taxonomic classification.</title>
        <authorList>
            <person name="Goeker M."/>
        </authorList>
    </citation>
    <scope>NUCLEOTIDE SEQUENCE</scope>
    <source>
        <strain evidence="2">DSM 26174</strain>
    </source>
</reference>
<evidence type="ECO:0000256" key="1">
    <source>
        <dbReference type="SAM" id="MobiDB-lite"/>
    </source>
</evidence>
<organism evidence="2 3">
    <name type="scientific">Aureibacter tunicatorum</name>
    <dbReference type="NCBI Taxonomy" id="866807"/>
    <lineage>
        <taxon>Bacteria</taxon>
        <taxon>Pseudomonadati</taxon>
        <taxon>Bacteroidota</taxon>
        <taxon>Cytophagia</taxon>
        <taxon>Cytophagales</taxon>
        <taxon>Persicobacteraceae</taxon>
        <taxon>Aureibacter</taxon>
    </lineage>
</organism>
<gene>
    <name evidence="2" type="ORF">HNQ88_004037</name>
</gene>
<comment type="caution">
    <text evidence="2">The sequence shown here is derived from an EMBL/GenBank/DDBJ whole genome shotgun (WGS) entry which is preliminary data.</text>
</comment>
<evidence type="ECO:0000313" key="2">
    <source>
        <dbReference type="EMBL" id="MDR6240961.1"/>
    </source>
</evidence>
<protein>
    <submittedName>
        <fullName evidence="2">Uncharacterized protein</fullName>
    </submittedName>
</protein>
<feature type="compositionally biased region" description="Basic and acidic residues" evidence="1">
    <location>
        <begin position="1"/>
        <end position="16"/>
    </location>
</feature>
<name>A0AAE3XS93_9BACT</name>
<dbReference type="Proteomes" id="UP001185092">
    <property type="component" value="Unassembled WGS sequence"/>
</dbReference>
<dbReference type="AlphaFoldDB" id="A0AAE3XS93"/>
<dbReference type="EMBL" id="JAVDQD010000006">
    <property type="protein sequence ID" value="MDR6240961.1"/>
    <property type="molecule type" value="Genomic_DNA"/>
</dbReference>
<accession>A0AAE3XS93</accession>
<evidence type="ECO:0000313" key="3">
    <source>
        <dbReference type="Proteomes" id="UP001185092"/>
    </source>
</evidence>
<sequence>MYNKRERERKMTERKGEKKPKKANHDALLVANLPEK</sequence>
<feature type="region of interest" description="Disordered" evidence="1">
    <location>
        <begin position="1"/>
        <end position="36"/>
    </location>
</feature>